<evidence type="ECO:0000313" key="3">
    <source>
        <dbReference type="EMBL" id="HJD52821.1"/>
    </source>
</evidence>
<dbReference type="EMBL" id="DWUP01000076">
    <property type="protein sequence ID" value="HJD52821.1"/>
    <property type="molecule type" value="Genomic_DNA"/>
</dbReference>
<dbReference type="Proteomes" id="UP000787625">
    <property type="component" value="Unassembled WGS sequence"/>
</dbReference>
<accession>A0A9D2ZUS9</accession>
<dbReference type="Pfam" id="PF20009">
    <property type="entry name" value="GEVED"/>
    <property type="match status" value="1"/>
</dbReference>
<protein>
    <recommendedName>
        <fullName evidence="2">GEVED domain-containing protein</fullName>
    </recommendedName>
</protein>
<organism evidence="3 4">
    <name type="scientific">Candidatus Avibacteroides avistercoris</name>
    <dbReference type="NCBI Taxonomy" id="2840690"/>
    <lineage>
        <taxon>Bacteria</taxon>
        <taxon>Pseudomonadati</taxon>
        <taxon>Bacteroidota</taxon>
        <taxon>Bacteroidia</taxon>
        <taxon>Bacteroidales</taxon>
        <taxon>Bacteroidaceae</taxon>
        <taxon>Bacteroidaceae incertae sedis</taxon>
        <taxon>Candidatus Avibacteroides</taxon>
    </lineage>
</organism>
<sequence length="689" mass="73639">AVEPVTSTADEPQWYAMMSSHLSASDRQNRYIYYDGSRLATAQHAQGLDGLSDVTDYAWRLEDAGDGTVRLIHYDGLGVFVPAGAEETANTQLLMQADGSAWQLMTSASTGQSDCADLQYVLDWAGRTGVHAYLNAMDGSVTGNEYGVTVYNAGAHQASGWFFVPLEIEGGTEPDPDPGVDPEPPTSDSGYIVDDPFETMVRLGRMSPSSPVYMMPAGSSGSAYITSAVTSGDAVDYPLGYMAASAPSKSFVVVSRQTSLVMRDAAFDLVLTTNGDPSSLSVTAWTDWNRDGAYEAAGQEPVIDASSRTVTQTLVVPADAALGKTRVRVRIEQSAPSGADASMSQGRTYDFVIYVLEGEERDDCYVSVSSSDTRYGTAYVETAPNADGRYDKGTEVTVVAVADRTSDKEVTFDGWRLGGETVSTDTAYTFVVSESVHLTAMFSVPGPVAPEVSTEDDPVWYQIMNAHTDANRRDRYMAYDTDIDDTYTTALRAEKPADTTDKFLWRLEDAGDGMVYIVNKGSGLMIEGVNELESSPLDCGAEGSRFMIANSGADNGSWSIMYEGISDRLLNAQDGTWRIVLYNAGIGTGSGWYFTEVEVTEPDPGPGTGIESTDDNASVAARLDDGELSLSGLPAPCTVRVYNLSGQLIASFAAADAGMTARLGSMERFALVVVETSGGRVAVKCIDVD</sequence>
<feature type="domain" description="GEVED" evidence="2">
    <location>
        <begin position="282"/>
        <end position="353"/>
    </location>
</feature>
<name>A0A9D2ZUS9_9BACT</name>
<feature type="non-terminal residue" evidence="3">
    <location>
        <position position="1"/>
    </location>
</feature>
<feature type="compositionally biased region" description="Acidic residues" evidence="1">
    <location>
        <begin position="170"/>
        <end position="180"/>
    </location>
</feature>
<evidence type="ECO:0000313" key="4">
    <source>
        <dbReference type="Proteomes" id="UP000787625"/>
    </source>
</evidence>
<dbReference type="InterPro" id="IPR045474">
    <property type="entry name" value="GEVED"/>
</dbReference>
<comment type="caution">
    <text evidence="3">The sequence shown here is derived from an EMBL/GenBank/DDBJ whole genome shotgun (WGS) entry which is preliminary data.</text>
</comment>
<reference evidence="3" key="1">
    <citation type="journal article" date="2021" name="PeerJ">
        <title>Extensive microbial diversity within the chicken gut microbiome revealed by metagenomics and culture.</title>
        <authorList>
            <person name="Gilroy R."/>
            <person name="Ravi A."/>
            <person name="Getino M."/>
            <person name="Pursley I."/>
            <person name="Horton D.L."/>
            <person name="Alikhan N.F."/>
            <person name="Baker D."/>
            <person name="Gharbi K."/>
            <person name="Hall N."/>
            <person name="Watson M."/>
            <person name="Adriaenssens E.M."/>
            <person name="Foster-Nyarko E."/>
            <person name="Jarju S."/>
            <person name="Secka A."/>
            <person name="Antonio M."/>
            <person name="Oren A."/>
            <person name="Chaudhuri R.R."/>
            <person name="La Ragione R."/>
            <person name="Hildebrand F."/>
            <person name="Pallen M.J."/>
        </authorList>
    </citation>
    <scope>NUCLEOTIDE SEQUENCE</scope>
    <source>
        <strain evidence="3">MalCec1-1739</strain>
    </source>
</reference>
<evidence type="ECO:0000259" key="2">
    <source>
        <dbReference type="Pfam" id="PF20009"/>
    </source>
</evidence>
<evidence type="ECO:0000256" key="1">
    <source>
        <dbReference type="SAM" id="MobiDB-lite"/>
    </source>
</evidence>
<dbReference type="AlphaFoldDB" id="A0A9D2ZUS9"/>
<reference evidence="3" key="2">
    <citation type="submission" date="2021-04" db="EMBL/GenBank/DDBJ databases">
        <authorList>
            <person name="Gilroy R."/>
        </authorList>
    </citation>
    <scope>NUCLEOTIDE SEQUENCE</scope>
    <source>
        <strain evidence="3">MalCec1-1739</strain>
    </source>
</reference>
<proteinExistence type="predicted"/>
<feature type="region of interest" description="Disordered" evidence="1">
    <location>
        <begin position="168"/>
        <end position="193"/>
    </location>
</feature>
<gene>
    <name evidence="3" type="ORF">IAA93_03730</name>
</gene>